<dbReference type="InterPro" id="IPR009057">
    <property type="entry name" value="Homeodomain-like_sf"/>
</dbReference>
<dbReference type="SUPFAM" id="SSF48498">
    <property type="entry name" value="Tetracyclin repressor-like, C-terminal domain"/>
    <property type="match status" value="1"/>
</dbReference>
<gene>
    <name evidence="6" type="ORF">D0Z70_01140</name>
</gene>
<sequence length="214" mass="23333">MSLEEKSLTLKAGNGHIVSTSSLGYPWSEKLRKDAAARRDRLIKAAADLFERDGYDIALEAVAAAAGVGRATLYRNFPHRGGLMTAVLTYKLEAMERFVATHDDDTTLLPSFLRRQGLVATVHGPAVAHLLADPAQRQALQSLRDRTSKLVQQIVMRAHAVGRLRPDANVEHLRLATRMLMAARAWPHDPDVGSLDMAVDIIVRGLLPSKGATG</sequence>
<keyword evidence="2 4" id="KW-0238">DNA-binding</keyword>
<dbReference type="Gene3D" id="1.10.357.10">
    <property type="entry name" value="Tetracycline Repressor, domain 2"/>
    <property type="match status" value="1"/>
</dbReference>
<dbReference type="PANTHER" id="PTHR30055:SF234">
    <property type="entry name" value="HTH-TYPE TRANSCRIPTIONAL REGULATOR BETI"/>
    <property type="match status" value="1"/>
</dbReference>
<dbReference type="Pfam" id="PF00440">
    <property type="entry name" value="TetR_N"/>
    <property type="match status" value="1"/>
</dbReference>
<dbReference type="PANTHER" id="PTHR30055">
    <property type="entry name" value="HTH-TYPE TRANSCRIPTIONAL REGULATOR RUTR"/>
    <property type="match status" value="1"/>
</dbReference>
<comment type="caution">
    <text evidence="6">The sequence shown here is derived from an EMBL/GenBank/DDBJ whole genome shotgun (WGS) entry which is preliminary data.</text>
</comment>
<evidence type="ECO:0000256" key="4">
    <source>
        <dbReference type="PROSITE-ProRule" id="PRU00335"/>
    </source>
</evidence>
<keyword evidence="3" id="KW-0804">Transcription</keyword>
<organism evidence="6 7">
    <name type="scientific">Sphingobium terrigena</name>
    <dbReference type="NCBI Taxonomy" id="2304063"/>
    <lineage>
        <taxon>Bacteria</taxon>
        <taxon>Pseudomonadati</taxon>
        <taxon>Pseudomonadota</taxon>
        <taxon>Alphaproteobacteria</taxon>
        <taxon>Sphingomonadales</taxon>
        <taxon>Sphingomonadaceae</taxon>
        <taxon>Sphingobium</taxon>
    </lineage>
</organism>
<name>A0A418YYF1_9SPHN</name>
<keyword evidence="7" id="KW-1185">Reference proteome</keyword>
<dbReference type="Proteomes" id="UP000283469">
    <property type="component" value="Unassembled WGS sequence"/>
</dbReference>
<dbReference type="OrthoDB" id="9795011at2"/>
<dbReference type="InterPro" id="IPR036271">
    <property type="entry name" value="Tet_transcr_reg_TetR-rel_C_sf"/>
</dbReference>
<dbReference type="EMBL" id="QVRA01000001">
    <property type="protein sequence ID" value="RJG57852.1"/>
    <property type="molecule type" value="Genomic_DNA"/>
</dbReference>
<evidence type="ECO:0000256" key="1">
    <source>
        <dbReference type="ARBA" id="ARBA00023015"/>
    </source>
</evidence>
<evidence type="ECO:0000256" key="2">
    <source>
        <dbReference type="ARBA" id="ARBA00023125"/>
    </source>
</evidence>
<dbReference type="SUPFAM" id="SSF46689">
    <property type="entry name" value="Homeodomain-like"/>
    <property type="match status" value="1"/>
</dbReference>
<accession>A0A418YYF1</accession>
<dbReference type="InterPro" id="IPR050109">
    <property type="entry name" value="HTH-type_TetR-like_transc_reg"/>
</dbReference>
<evidence type="ECO:0000313" key="7">
    <source>
        <dbReference type="Proteomes" id="UP000283469"/>
    </source>
</evidence>
<dbReference type="GO" id="GO:0003700">
    <property type="term" value="F:DNA-binding transcription factor activity"/>
    <property type="evidence" value="ECO:0007669"/>
    <property type="project" value="TreeGrafter"/>
</dbReference>
<proteinExistence type="predicted"/>
<feature type="DNA-binding region" description="H-T-H motif" evidence="4">
    <location>
        <begin position="58"/>
        <end position="77"/>
    </location>
</feature>
<dbReference type="AlphaFoldDB" id="A0A418YYF1"/>
<evidence type="ECO:0000313" key="6">
    <source>
        <dbReference type="EMBL" id="RJG57852.1"/>
    </source>
</evidence>
<evidence type="ECO:0000256" key="3">
    <source>
        <dbReference type="ARBA" id="ARBA00023163"/>
    </source>
</evidence>
<protein>
    <submittedName>
        <fullName evidence="6">TetR family transcriptional regulator</fullName>
    </submittedName>
</protein>
<dbReference type="GO" id="GO:0000976">
    <property type="term" value="F:transcription cis-regulatory region binding"/>
    <property type="evidence" value="ECO:0007669"/>
    <property type="project" value="TreeGrafter"/>
</dbReference>
<evidence type="ECO:0000259" key="5">
    <source>
        <dbReference type="PROSITE" id="PS50977"/>
    </source>
</evidence>
<dbReference type="PRINTS" id="PR00455">
    <property type="entry name" value="HTHTETR"/>
</dbReference>
<dbReference type="PROSITE" id="PS50977">
    <property type="entry name" value="HTH_TETR_2"/>
    <property type="match status" value="1"/>
</dbReference>
<dbReference type="InterPro" id="IPR001647">
    <property type="entry name" value="HTH_TetR"/>
</dbReference>
<reference evidence="6 7" key="1">
    <citation type="submission" date="2018-08" db="EMBL/GenBank/DDBJ databases">
        <title>Sphingobium sp. EO9.</title>
        <authorList>
            <person name="Park Y."/>
            <person name="Kim K.H."/>
            <person name="Jeon C.O."/>
        </authorList>
    </citation>
    <scope>NUCLEOTIDE SEQUENCE [LARGE SCALE GENOMIC DNA]</scope>
    <source>
        <strain evidence="6 7">EO9</strain>
    </source>
</reference>
<feature type="domain" description="HTH tetR-type" evidence="5">
    <location>
        <begin position="36"/>
        <end position="95"/>
    </location>
</feature>
<keyword evidence="1" id="KW-0805">Transcription regulation</keyword>